<feature type="non-terminal residue" evidence="1">
    <location>
        <position position="1848"/>
    </location>
</feature>
<protein>
    <submittedName>
        <fullName evidence="1">Uncharacterized protein</fullName>
    </submittedName>
</protein>
<evidence type="ECO:0000313" key="1">
    <source>
        <dbReference type="EMBL" id="KAI3371069.1"/>
    </source>
</evidence>
<evidence type="ECO:0000313" key="2">
    <source>
        <dbReference type="Proteomes" id="UP000831701"/>
    </source>
</evidence>
<dbReference type="EMBL" id="CM041536">
    <property type="protein sequence ID" value="KAI3371069.1"/>
    <property type="molecule type" value="Genomic_DNA"/>
</dbReference>
<proteinExistence type="predicted"/>
<organism evidence="1 2">
    <name type="scientific">Scortum barcoo</name>
    <name type="common">barcoo grunter</name>
    <dbReference type="NCBI Taxonomy" id="214431"/>
    <lineage>
        <taxon>Eukaryota</taxon>
        <taxon>Metazoa</taxon>
        <taxon>Chordata</taxon>
        <taxon>Craniata</taxon>
        <taxon>Vertebrata</taxon>
        <taxon>Euteleostomi</taxon>
        <taxon>Actinopterygii</taxon>
        <taxon>Neopterygii</taxon>
        <taxon>Teleostei</taxon>
        <taxon>Neoteleostei</taxon>
        <taxon>Acanthomorphata</taxon>
        <taxon>Eupercaria</taxon>
        <taxon>Centrarchiformes</taxon>
        <taxon>Terapontoidei</taxon>
        <taxon>Terapontidae</taxon>
        <taxon>Scortum</taxon>
    </lineage>
</organism>
<comment type="caution">
    <text evidence="1">The sequence shown here is derived from an EMBL/GenBank/DDBJ whole genome shotgun (WGS) entry which is preliminary data.</text>
</comment>
<gene>
    <name evidence="1" type="ORF">L3Q82_023703</name>
</gene>
<sequence>MANGMALHNLVFVIDVDCGESGDQADVRSNSVKRGILQLLLHFCSKFGCDKVRWGYKFFQSISGRSAGLISTSRGSDFKELRHKTFEDFEAEFDAKFEAQDNPSHAQKKKPNQSLQNALKEALLDFQWDTPDITSPTKLSLRPRRSRPSAVPPEDDASTGCRNVLFVVSRCPRSGTQLADYLSLQGGHHLAADVPERLISRGLHDMLLQRQVELHWVDSSSHGQIMKCEDHHGFDKLSAVLAQVEGRVIPLVALLNLCSVQDSGFRREAFTFKSSIGYLLSSERLYQLAFPTMGGILLWEQGDVTQSCGITVEPVARGQRPLPEPVEVRLKGVLQGWDASSLTQSSTESWVLQCSSSSDQGAAAFEHLLVGLSAHALHVLCEVNDSGLMYSAVLSPTSHCTALLTVLHSGDTRHDQLLTSDIIGPATAESSAELPDVVSSVLEVVYNIMEEDSDSVDDQPTDHQVPEWAQQEVSHCPLTTGVLENWFPQSDQSGVSPHLMESMRLLHAVPEQKEEEELSVLQQEMISGLTELYQTSRGADDKRSKKRGAQRTPVKQKMKTMSRSLQMLNVARLNVKAQKNQADVEQQGAESRGPDRPGKRRSSDKNKSEGANIISFTTEAELLSHLKSNYEKTTAERDSSLLTGVQQLLFAVKTFLVAESDVEVKTSLFVQQHLLKTSKSIRQLYGTAADPDSKVRECQLQALLRLELCKLFSSKQSDSLDVDQMAEEVADLLRIISLTKDPVCLTRFLQDEVLPGFLTAVPRVLADIYHSLGTQIPEALAAVLPADFFSDDSVAKDSVSPSASSPPLSTHSLVSDGRDRLQDLRNRSTSKRRTGMLTRHRSMTESLQSHRQIEMPKKTTRASKSKARVALEKPVAEPQPQPQKQETQEVTKVRRNLFNQEIVSPLKKAKLPRSQSVSAVEGLKRKRSHESEGRHKLLTKKVCETPLHKQVSSRLLYQQQMGRRSVPTEECIVEESPVKPAEDLRRSPRIKKFARRHSNFYSSSQPRSRNLDRALSASQLSLSDRKISGVNVKTVRSPMRLLFGAADSPTRPSDQSYTTRATRSRLSTDSSVFESPTKTPTKSPGKCGRANHGIRTPKTPRTPGTPKTPPPSKMHVFSVAESPLAGSSRELGMSLRGSPFRSPARKTLVVETPTKQSPIRSPLKGILRTPVKALVDCCSSSGLHLLNSPISRTPKKSVTWSPSPRKCRVAENSGTFKVPESPRLASRTSPRLVKTPNTLSSPVKSTNTKRDIFKTQEKICQVSLVRNSVNVNSVVLTQVKNQSSSEKLDNGMKTPEKSDTASLEMPPPESTPPLDNRPSPKSRNENMSPSPTHQMSTRSGRTPGKSLNVASPCKTAFTPVGGTIVSEGSDSPTKSPAKSLTRLRSGQGARATRQNLRSQSSENVPSKLNTESAEKCDLVEKTLQSDTKENAQTEPSQTSETDSSSHTDSQQCDSSHFNSVSADDDSLDIVDAAVVKTQFSGGLKMNISFSRKPSKSSEDFLVGENSPKPHAPPQGAPSRSYGFRQTPDRRQREAAARLGYGNDSPRFSTPRGPARPGRQKGSCTPNPLTYQVEMEIQSSGLPKLKIKRTDSMNGGDFSAGAQSPLVSMKPSQLESPMALFSKHRDPGCVSPSICTHVTPAKSTPGKGGSVQTYICQSYTPTHHPAGTMSPVATADVIPLTPSPQSVGKVTPDNLNSWPRRKRAQAGVVGGKDRGPKGEPSLVELLEEAELGVSRLQDTEDTDEPSNNKAVVSILTSKLSPSVRADASPLSPLEDLSWIEKLGDCADPQRTEEEMIWAAGNGDVKSMATPPGSKARKPVTASGILALTHSPLLFKSRTGSASKRTPNFK</sequence>
<keyword evidence="2" id="KW-1185">Reference proteome</keyword>
<name>A0ACB8WTH4_9TELE</name>
<reference evidence="1" key="1">
    <citation type="submission" date="2022-04" db="EMBL/GenBank/DDBJ databases">
        <title>Jade perch genome.</title>
        <authorList>
            <person name="Chao B."/>
        </authorList>
    </citation>
    <scope>NUCLEOTIDE SEQUENCE</scope>
    <source>
        <strain evidence="1">CB-2022</strain>
    </source>
</reference>
<dbReference type="Proteomes" id="UP000831701">
    <property type="component" value="Chromosome 6"/>
</dbReference>
<accession>A0ACB8WTH4</accession>